<keyword evidence="1" id="KW-0472">Membrane</keyword>
<dbReference type="AlphaFoldDB" id="A0A498HM58"/>
<organism evidence="2 3">
    <name type="scientific">Malus domestica</name>
    <name type="common">Apple</name>
    <name type="synonym">Pyrus malus</name>
    <dbReference type="NCBI Taxonomy" id="3750"/>
    <lineage>
        <taxon>Eukaryota</taxon>
        <taxon>Viridiplantae</taxon>
        <taxon>Streptophyta</taxon>
        <taxon>Embryophyta</taxon>
        <taxon>Tracheophyta</taxon>
        <taxon>Spermatophyta</taxon>
        <taxon>Magnoliopsida</taxon>
        <taxon>eudicotyledons</taxon>
        <taxon>Gunneridae</taxon>
        <taxon>Pentapetalae</taxon>
        <taxon>rosids</taxon>
        <taxon>fabids</taxon>
        <taxon>Rosales</taxon>
        <taxon>Rosaceae</taxon>
        <taxon>Amygdaloideae</taxon>
        <taxon>Maleae</taxon>
        <taxon>Malus</taxon>
    </lineage>
</organism>
<proteinExistence type="predicted"/>
<dbReference type="Proteomes" id="UP000290289">
    <property type="component" value="Chromosome 15"/>
</dbReference>
<protein>
    <submittedName>
        <fullName evidence="2">Uncharacterized protein</fullName>
    </submittedName>
</protein>
<keyword evidence="1" id="KW-1133">Transmembrane helix</keyword>
<keyword evidence="3" id="KW-1185">Reference proteome</keyword>
<sequence length="146" mass="16264">MGGVLCRAAEVGNETGAVLVITEVLMFEKHQKDGKQICRLKSGESIYIKGRQFINRTSGSRIQRSIHVTALISGDETAPNILPPKCILAANDFAKYGKVTFRIVDKKLKCYPVVIPDLRRLRLVARVGTTFVVLWFANLGFFILVK</sequence>
<dbReference type="EMBL" id="RDQH01000341">
    <property type="protein sequence ID" value="RXH72536.1"/>
    <property type="molecule type" value="Genomic_DNA"/>
</dbReference>
<feature type="transmembrane region" description="Helical" evidence="1">
    <location>
        <begin position="123"/>
        <end position="145"/>
    </location>
</feature>
<reference evidence="2 3" key="1">
    <citation type="submission" date="2018-10" db="EMBL/GenBank/DDBJ databases">
        <title>A high-quality apple genome assembly.</title>
        <authorList>
            <person name="Hu J."/>
        </authorList>
    </citation>
    <scope>NUCLEOTIDE SEQUENCE [LARGE SCALE GENOMIC DNA]</scope>
    <source>
        <strain evidence="3">cv. HFTH1</strain>
        <tissue evidence="2">Young leaf</tissue>
    </source>
</reference>
<evidence type="ECO:0000256" key="1">
    <source>
        <dbReference type="SAM" id="Phobius"/>
    </source>
</evidence>
<gene>
    <name evidence="2" type="ORF">DVH24_012220</name>
</gene>
<evidence type="ECO:0000313" key="3">
    <source>
        <dbReference type="Proteomes" id="UP000290289"/>
    </source>
</evidence>
<accession>A0A498HM58</accession>
<comment type="caution">
    <text evidence="2">The sequence shown here is derived from an EMBL/GenBank/DDBJ whole genome shotgun (WGS) entry which is preliminary data.</text>
</comment>
<keyword evidence="1" id="KW-0812">Transmembrane</keyword>
<evidence type="ECO:0000313" key="2">
    <source>
        <dbReference type="EMBL" id="RXH72536.1"/>
    </source>
</evidence>
<name>A0A498HM58_MALDO</name>